<dbReference type="Gene3D" id="2.30.30.760">
    <property type="match status" value="1"/>
</dbReference>
<dbReference type="OrthoDB" id="7408548at2"/>
<dbReference type="Proteomes" id="UP000015523">
    <property type="component" value="Unassembled WGS sequence"/>
</dbReference>
<dbReference type="PATRIC" id="fig|1346791.3.peg.2227"/>
<feature type="domain" description="Flagella basal body P-ring formation protein FlgA SAF" evidence="1">
    <location>
        <begin position="21"/>
        <end position="79"/>
    </location>
</feature>
<evidence type="ECO:0000313" key="2">
    <source>
        <dbReference type="EMBL" id="EQB32048.1"/>
    </source>
</evidence>
<dbReference type="AlphaFoldDB" id="T0KF53"/>
<dbReference type="Pfam" id="PF13144">
    <property type="entry name" value="ChapFlgA"/>
    <property type="match status" value="1"/>
</dbReference>
<sequence length="82" mass="8527">AGATGPVARYAPAARPAPKDNVVKRGDPVQLIAGNAAFSVSRAMIADEDGAVGDTIRVREDRKSPPIFAQVVEMGMVRVPGI</sequence>
<proteinExistence type="predicted"/>
<dbReference type="EMBL" id="AUWY01000079">
    <property type="protein sequence ID" value="EQB32048.1"/>
    <property type="molecule type" value="Genomic_DNA"/>
</dbReference>
<dbReference type="eggNOG" id="COG1261">
    <property type="taxonomic scope" value="Bacteria"/>
</dbReference>
<name>T0KF53_9SPHN</name>
<protein>
    <recommendedName>
        <fullName evidence="1">Flagella basal body P-ring formation protein FlgA SAF domain-containing protein</fullName>
    </recommendedName>
</protein>
<dbReference type="InterPro" id="IPR017585">
    <property type="entry name" value="SAF_FlgA"/>
</dbReference>
<evidence type="ECO:0000259" key="1">
    <source>
        <dbReference type="Pfam" id="PF13144"/>
    </source>
</evidence>
<comment type="caution">
    <text evidence="2">The sequence shown here is derived from an EMBL/GenBank/DDBJ whole genome shotgun (WGS) entry which is preliminary data.</text>
</comment>
<accession>T0KF53</accession>
<keyword evidence="3" id="KW-1185">Reference proteome</keyword>
<gene>
    <name evidence="2" type="ORF">M529_11575</name>
</gene>
<reference evidence="2 3" key="1">
    <citation type="journal article" date="2013" name="Genome Announc.">
        <title>Draft Genome Sequence of Sphingobium ummariense Strain RL-3, a Hexachlorocyclohexane-Degrading Bacterium.</title>
        <authorList>
            <person name="Kohli P."/>
            <person name="Dua A."/>
            <person name="Sangwan N."/>
            <person name="Oldach P."/>
            <person name="Khurana J.P."/>
            <person name="Lal R."/>
        </authorList>
    </citation>
    <scope>NUCLEOTIDE SEQUENCE [LARGE SCALE GENOMIC DNA]</scope>
    <source>
        <strain evidence="2 3">RL-3</strain>
    </source>
</reference>
<organism evidence="2 3">
    <name type="scientific">Sphingobium ummariense RL-3</name>
    <dbReference type="NCBI Taxonomy" id="1346791"/>
    <lineage>
        <taxon>Bacteria</taxon>
        <taxon>Pseudomonadati</taxon>
        <taxon>Pseudomonadota</taxon>
        <taxon>Alphaproteobacteria</taxon>
        <taxon>Sphingomonadales</taxon>
        <taxon>Sphingomonadaceae</taxon>
        <taxon>Sphingobium</taxon>
    </lineage>
</organism>
<evidence type="ECO:0000313" key="3">
    <source>
        <dbReference type="Proteomes" id="UP000015523"/>
    </source>
</evidence>
<dbReference type="RefSeq" id="WP_021318116.1">
    <property type="nucleotide sequence ID" value="NZ_AUWY01000079.1"/>
</dbReference>
<feature type="non-terminal residue" evidence="2">
    <location>
        <position position="1"/>
    </location>
</feature>